<comment type="cofactor">
    <cofactor evidence="3">
        <name>Mg(2+)</name>
        <dbReference type="ChEBI" id="CHEBI:18420"/>
    </cofactor>
    <text evidence="3">Binds 1 Mg(2+) ion.</text>
</comment>
<dbReference type="CDD" id="cd16012">
    <property type="entry name" value="ALP"/>
    <property type="match status" value="1"/>
</dbReference>
<proteinExistence type="inferred from homology"/>
<dbReference type="PRINTS" id="PR00113">
    <property type="entry name" value="ALKPHPHTASE"/>
</dbReference>
<feature type="active site" description="Phosphoserine intermediate" evidence="2">
    <location>
        <position position="87"/>
    </location>
</feature>
<feature type="binding site" evidence="3">
    <location>
        <position position="173"/>
    </location>
    <ligand>
        <name>Mg(2+)</name>
        <dbReference type="ChEBI" id="CHEBI:18420"/>
    </ligand>
</feature>
<dbReference type="GO" id="GO:0046872">
    <property type="term" value="F:metal ion binding"/>
    <property type="evidence" value="ECO:0007669"/>
    <property type="project" value="UniProtKB-KW"/>
</dbReference>
<dbReference type="Proteomes" id="UP000233553">
    <property type="component" value="Unassembled WGS sequence"/>
</dbReference>
<dbReference type="AlphaFoldDB" id="A0A2N0WIJ6"/>
<evidence type="ECO:0000256" key="1">
    <source>
        <dbReference type="ARBA" id="ARBA00022553"/>
    </source>
</evidence>
<dbReference type="Gene3D" id="3.40.720.10">
    <property type="entry name" value="Alkaline Phosphatase, subunit A"/>
    <property type="match status" value="1"/>
</dbReference>
<dbReference type="SMART" id="SM00098">
    <property type="entry name" value="alkPPc"/>
    <property type="match status" value="1"/>
</dbReference>
<sequence length="511" mass="53849">MLKQIKLGQFGMKASALTVALVAASTGAQAAGEAKNIIFFLGDGMGPTTVTASRIYGYGESGKLTMDTLRRTVRIKTYSEDGQTTDSAPSMAAYMTGKKTRNEVIGMTPGTIAVEPSAGTAPDGTKVSNAINNCPTPGSSVAAGSPAETILELAKASGKKVGAITTTELTHATPAATFAHVCNRNAQFEIARQVIPGGAGYNTKLLDGVDVLMGGGRNHFTPYNATDNKKGRVDGRNLLNELKAKNYTVGATKAEMDAAPLNKKYIGLYSATSHLEYDLDRARTAPNQPSLAEMTAKSIDLLQAQDTAGKGFFLMVEGGRIDHALHGTNAKRALQDTIAFDNAIKTALDKIKKTDPELKNTLIVVTADHDHTMTFNGYTARTGKTTTTNPGILGLSYSYQEAKATDARTRVLADGKKHAPNLDVNGKTSTTLVFGNGGGPRPTSRIDITDNDAAADDYLQEVGVKLGNPGSETHGGGDVLLFAEGAGSQVFKGTRENAWVFSKLKEAFGFK</sequence>
<organism evidence="6 7">
    <name type="scientific">Acinetobacter proteolyticus</name>
    <dbReference type="NCBI Taxonomy" id="1776741"/>
    <lineage>
        <taxon>Bacteria</taxon>
        <taxon>Pseudomonadati</taxon>
        <taxon>Pseudomonadota</taxon>
        <taxon>Gammaproteobacteria</taxon>
        <taxon>Moraxellales</taxon>
        <taxon>Moraxellaceae</taxon>
        <taxon>Acinetobacter</taxon>
    </lineage>
</organism>
<evidence type="ECO:0000256" key="5">
    <source>
        <dbReference type="SAM" id="SignalP"/>
    </source>
</evidence>
<feature type="binding site" evidence="3">
    <location>
        <position position="317"/>
    </location>
    <ligand>
        <name>Mg(2+)</name>
        <dbReference type="ChEBI" id="CHEBI:18420"/>
    </ligand>
</feature>
<protein>
    <submittedName>
        <fullName evidence="6">Alkaline phosphatase</fullName>
    </submittedName>
</protein>
<feature type="binding site" evidence="3">
    <location>
        <position position="474"/>
    </location>
    <ligand>
        <name>Zn(2+)</name>
        <dbReference type="ChEBI" id="CHEBI:29105"/>
        <label>2</label>
    </ligand>
</feature>
<gene>
    <name evidence="6" type="ORF">CW311_04085</name>
</gene>
<keyword evidence="3" id="KW-0479">Metal-binding</keyword>
<feature type="binding site" evidence="3">
    <location>
        <position position="326"/>
    </location>
    <ligand>
        <name>Zn(2+)</name>
        <dbReference type="ChEBI" id="CHEBI:29105"/>
        <label>2</label>
    </ligand>
</feature>
<evidence type="ECO:0000256" key="2">
    <source>
        <dbReference type="PIRSR" id="PIRSR601952-1"/>
    </source>
</evidence>
<dbReference type="Pfam" id="PF00245">
    <property type="entry name" value="Alk_phosphatase"/>
    <property type="match status" value="1"/>
</dbReference>
<feature type="chain" id="PRO_5014871002" evidence="5">
    <location>
        <begin position="31"/>
        <end position="511"/>
    </location>
</feature>
<feature type="binding site" evidence="3">
    <location>
        <position position="171"/>
    </location>
    <ligand>
        <name>Mg(2+)</name>
        <dbReference type="ChEBI" id="CHEBI:18420"/>
    </ligand>
</feature>
<feature type="signal peptide" evidence="5">
    <location>
        <begin position="1"/>
        <end position="30"/>
    </location>
</feature>
<accession>A0A2N0WIJ6</accession>
<evidence type="ECO:0000256" key="4">
    <source>
        <dbReference type="RuleBase" id="RU003946"/>
    </source>
</evidence>
<feature type="binding site" evidence="3">
    <location>
        <position position="43"/>
    </location>
    <ligand>
        <name>Mg(2+)</name>
        <dbReference type="ChEBI" id="CHEBI:18420"/>
    </ligand>
</feature>
<comment type="caution">
    <text evidence="6">The sequence shown here is derived from an EMBL/GenBank/DDBJ whole genome shotgun (WGS) entry which is preliminary data.</text>
</comment>
<dbReference type="EMBL" id="PISJ01000004">
    <property type="protein sequence ID" value="PKF35758.1"/>
    <property type="molecule type" value="Genomic_DNA"/>
</dbReference>
<dbReference type="InterPro" id="IPR017850">
    <property type="entry name" value="Alkaline_phosphatase_core_sf"/>
</dbReference>
<dbReference type="PANTHER" id="PTHR11596">
    <property type="entry name" value="ALKALINE PHOSPHATASE"/>
    <property type="match status" value="1"/>
</dbReference>
<feature type="binding site" evidence="3">
    <location>
        <position position="322"/>
    </location>
    <ligand>
        <name>Zn(2+)</name>
        <dbReference type="ChEBI" id="CHEBI:29105"/>
        <label>2</label>
    </ligand>
</feature>
<dbReference type="PANTHER" id="PTHR11596:SF5">
    <property type="entry name" value="ALKALINE PHOSPHATASE"/>
    <property type="match status" value="1"/>
</dbReference>
<name>A0A2N0WIJ6_9GAMM</name>
<keyword evidence="1" id="KW-0597">Phosphoprotein</keyword>
<feature type="binding site" evidence="3">
    <location>
        <position position="43"/>
    </location>
    <ligand>
        <name>Zn(2+)</name>
        <dbReference type="ChEBI" id="CHEBI:29105"/>
        <label>2</label>
    </ligand>
</feature>
<dbReference type="GO" id="GO:0004035">
    <property type="term" value="F:alkaline phosphatase activity"/>
    <property type="evidence" value="ECO:0007669"/>
    <property type="project" value="TreeGrafter"/>
</dbReference>
<feature type="binding site" evidence="3">
    <location>
        <position position="369"/>
    </location>
    <ligand>
        <name>Zn(2+)</name>
        <dbReference type="ChEBI" id="CHEBI:29105"/>
        <label>2</label>
    </ligand>
</feature>
<keyword evidence="3" id="KW-0460">Magnesium</keyword>
<dbReference type="SUPFAM" id="SSF53649">
    <property type="entry name" value="Alkaline phosphatase-like"/>
    <property type="match status" value="1"/>
</dbReference>
<reference evidence="6 7" key="1">
    <citation type="submission" date="2017-12" db="EMBL/GenBank/DDBJ databases">
        <title>Draft Genome sequences of multiple microbial strains isolated from spacecraft associated surfaces.</title>
        <authorList>
            <person name="Seuylemezian A."/>
            <person name="Vaishampayan P."/>
            <person name="Venkateswaran K."/>
        </authorList>
    </citation>
    <scope>NUCLEOTIDE SEQUENCE [LARGE SCALE GENOMIC DNA]</scope>
    <source>
        <strain evidence="6 7">2P01AA</strain>
    </source>
</reference>
<dbReference type="RefSeq" id="WP_101235703.1">
    <property type="nucleotide sequence ID" value="NZ_JBCNKA010000019.1"/>
</dbReference>
<keyword evidence="5" id="KW-0732">Signal</keyword>
<keyword evidence="3" id="KW-0862">Zinc</keyword>
<comment type="cofactor">
    <cofactor evidence="3">
        <name>Zn(2+)</name>
        <dbReference type="ChEBI" id="CHEBI:29105"/>
    </cofactor>
    <text evidence="3">Binds 2 Zn(2+) ions.</text>
</comment>
<feature type="binding site" evidence="3">
    <location>
        <position position="368"/>
    </location>
    <ligand>
        <name>Zn(2+)</name>
        <dbReference type="ChEBI" id="CHEBI:29105"/>
        <label>2</label>
    </ligand>
</feature>
<evidence type="ECO:0000256" key="3">
    <source>
        <dbReference type="PIRSR" id="PIRSR601952-2"/>
    </source>
</evidence>
<evidence type="ECO:0000313" key="6">
    <source>
        <dbReference type="EMBL" id="PKF35758.1"/>
    </source>
</evidence>
<evidence type="ECO:0000313" key="7">
    <source>
        <dbReference type="Proteomes" id="UP000233553"/>
    </source>
</evidence>
<comment type="similarity">
    <text evidence="4">Belongs to the alkaline phosphatase family.</text>
</comment>
<dbReference type="InterPro" id="IPR001952">
    <property type="entry name" value="Alkaline_phosphatase"/>
</dbReference>